<keyword evidence="1" id="KW-0863">Zinc-finger</keyword>
<dbReference type="InterPro" id="IPR007527">
    <property type="entry name" value="Znf_SWIM"/>
</dbReference>
<organism evidence="3 4">
    <name type="scientific">Paenibacillus contaminans</name>
    <dbReference type="NCBI Taxonomy" id="450362"/>
    <lineage>
        <taxon>Bacteria</taxon>
        <taxon>Bacillati</taxon>
        <taxon>Bacillota</taxon>
        <taxon>Bacilli</taxon>
        <taxon>Bacillales</taxon>
        <taxon>Paenibacillaceae</taxon>
        <taxon>Paenibacillus</taxon>
    </lineage>
</organism>
<dbReference type="AlphaFoldDB" id="A0A329LTV7"/>
<feature type="domain" description="SWIM-type" evidence="2">
    <location>
        <begin position="61"/>
        <end position="94"/>
    </location>
</feature>
<dbReference type="Proteomes" id="UP000250369">
    <property type="component" value="Unassembled WGS sequence"/>
</dbReference>
<evidence type="ECO:0000313" key="4">
    <source>
        <dbReference type="Proteomes" id="UP000250369"/>
    </source>
</evidence>
<name>A0A329LTV7_9BACL</name>
<dbReference type="RefSeq" id="WP_113036166.1">
    <property type="nucleotide sequence ID" value="NZ_QMFB01000042.1"/>
</dbReference>
<evidence type="ECO:0000259" key="2">
    <source>
        <dbReference type="PROSITE" id="PS50966"/>
    </source>
</evidence>
<dbReference type="OrthoDB" id="7593573at2"/>
<sequence length="517" mass="60821">MSSIPVLNDEQWLNLLKYAASDFNEVTLSRGFQYFKQQFVRSLSASGDHSLQARVAGTEQYTVTFHIDKPASGRCTCPVGYNCKHIAAVMMELGDRMGYPASQLVNAKHHIKQIALASPSEELLKQLPGKDVFGWHEAMNEITAPVKPPYNQSQYIEELRYRLQHIRKASIPFSEIDSVYFDVHQELFVLRKFREQCTHGEYKYYTSFVLPRLYRDMHDLLRQKSAMSDFSLSEARLSQTLQYIRRQMAEETGFSFMEYGLYDVMWELWISHLPEIEIWVSRELDDIEKQSLLSPSLAAAKAFLYLQQSRNEDAWAVIETGGILKDIPSSFLLSFLYRISASGDWETLTNWLTKTASSFYRRRSHELEAYIRLWNEAAQHVPYAKQQMWSLLESMLPYSMSIIEDMLYEQREWKLWIEMQIQQEHDPLHHRVSVLQPIEKDAPELLLPYYHQAVNHYVSLKNRHDYKQAVKLLKRLEKVYKKMKLPERWERFFAGFTDKHSRLRALNEELKKGKLLG</sequence>
<evidence type="ECO:0000256" key="1">
    <source>
        <dbReference type="PROSITE-ProRule" id="PRU00325"/>
    </source>
</evidence>
<accession>A0A329LTV7</accession>
<evidence type="ECO:0000313" key="3">
    <source>
        <dbReference type="EMBL" id="RAV10580.1"/>
    </source>
</evidence>
<protein>
    <recommendedName>
        <fullName evidence="2">SWIM-type domain-containing protein</fullName>
    </recommendedName>
</protein>
<dbReference type="Pfam" id="PF04434">
    <property type="entry name" value="SWIM"/>
    <property type="match status" value="1"/>
</dbReference>
<comment type="caution">
    <text evidence="3">The sequence shown here is derived from an EMBL/GenBank/DDBJ whole genome shotgun (WGS) entry which is preliminary data.</text>
</comment>
<keyword evidence="1" id="KW-0862">Zinc</keyword>
<gene>
    <name evidence="3" type="ORF">DQG23_37495</name>
</gene>
<proteinExistence type="predicted"/>
<keyword evidence="4" id="KW-1185">Reference proteome</keyword>
<keyword evidence="1" id="KW-0479">Metal-binding</keyword>
<dbReference type="PROSITE" id="PS50966">
    <property type="entry name" value="ZF_SWIM"/>
    <property type="match status" value="1"/>
</dbReference>
<reference evidence="3 4" key="1">
    <citation type="journal article" date="2009" name="Int. J. Syst. Evol. Microbiol.">
        <title>Paenibacillus contaminans sp. nov., isolated from a contaminated laboratory plate.</title>
        <authorList>
            <person name="Chou J.H."/>
            <person name="Lee J.H."/>
            <person name="Lin M.C."/>
            <person name="Chang P.S."/>
            <person name="Arun A.B."/>
            <person name="Young C.C."/>
            <person name="Chen W.M."/>
        </authorList>
    </citation>
    <scope>NUCLEOTIDE SEQUENCE [LARGE SCALE GENOMIC DNA]</scope>
    <source>
        <strain evidence="3 4">CKOBP-6</strain>
    </source>
</reference>
<dbReference type="GO" id="GO:0008270">
    <property type="term" value="F:zinc ion binding"/>
    <property type="evidence" value="ECO:0007669"/>
    <property type="project" value="UniProtKB-KW"/>
</dbReference>
<dbReference type="EMBL" id="QMFB01000042">
    <property type="protein sequence ID" value="RAV10580.1"/>
    <property type="molecule type" value="Genomic_DNA"/>
</dbReference>